<comment type="caution">
    <text evidence="1">The sequence shown here is derived from an EMBL/GenBank/DDBJ whole genome shotgun (WGS) entry which is preliminary data.</text>
</comment>
<evidence type="ECO:0000313" key="1">
    <source>
        <dbReference type="EMBL" id="GAG29466.1"/>
    </source>
</evidence>
<dbReference type="AlphaFoldDB" id="X0XXL1"/>
<dbReference type="EMBL" id="BARS01049083">
    <property type="protein sequence ID" value="GAG29466.1"/>
    <property type="molecule type" value="Genomic_DNA"/>
</dbReference>
<dbReference type="InterPro" id="IPR046558">
    <property type="entry name" value="DUF6712"/>
</dbReference>
<organism evidence="1">
    <name type="scientific">marine sediment metagenome</name>
    <dbReference type="NCBI Taxonomy" id="412755"/>
    <lineage>
        <taxon>unclassified sequences</taxon>
        <taxon>metagenomes</taxon>
        <taxon>ecological metagenomes</taxon>
    </lineage>
</organism>
<feature type="non-terminal residue" evidence="1">
    <location>
        <position position="130"/>
    </location>
</feature>
<proteinExistence type="predicted"/>
<reference evidence="1" key="1">
    <citation type="journal article" date="2014" name="Front. Microbiol.">
        <title>High frequency of phylogenetically diverse reductive dehalogenase-homologous genes in deep subseafloor sedimentary metagenomes.</title>
        <authorList>
            <person name="Kawai M."/>
            <person name="Futagami T."/>
            <person name="Toyoda A."/>
            <person name="Takaki Y."/>
            <person name="Nishi S."/>
            <person name="Hori S."/>
            <person name="Arai W."/>
            <person name="Tsubouchi T."/>
            <person name="Morono Y."/>
            <person name="Uchiyama I."/>
            <person name="Ito T."/>
            <person name="Fujiyama A."/>
            <person name="Inagaki F."/>
            <person name="Takami H."/>
        </authorList>
    </citation>
    <scope>NUCLEOTIDE SEQUENCE</scope>
    <source>
        <strain evidence="1">Expedition CK06-06</strain>
    </source>
</reference>
<protein>
    <submittedName>
        <fullName evidence="1">Uncharacterized protein</fullName>
    </submittedName>
</protein>
<sequence length="130" mass="14797">MSVLLLITTQEIKDMTSLADNTDDKKIRHHIQSAQDIYIKAAISETCYDNLLDSVENDDPTAVETILLDGDNRSFPGLKMALAWWVTWLAYPDQWIMNGNAGLHKKTGENREAISSEEFEKKRQEIENIA</sequence>
<accession>X0XXL1</accession>
<gene>
    <name evidence="1" type="ORF">S01H1_73457</name>
</gene>
<name>X0XXL1_9ZZZZ</name>
<dbReference type="Pfam" id="PF20459">
    <property type="entry name" value="DUF6712"/>
    <property type="match status" value="1"/>
</dbReference>